<dbReference type="SUPFAM" id="SSF55073">
    <property type="entry name" value="Nucleotide cyclase"/>
    <property type="match status" value="1"/>
</dbReference>
<accession>K9TGS3</accession>
<dbReference type="PROSITE" id="PS50125">
    <property type="entry name" value="GUANYLATE_CYCLASE_2"/>
    <property type="match status" value="1"/>
</dbReference>
<dbReference type="KEGG" id="oac:Oscil6304_2455"/>
<evidence type="ECO:0000259" key="3">
    <source>
        <dbReference type="PROSITE" id="PS50125"/>
    </source>
</evidence>
<dbReference type="Proteomes" id="UP000010367">
    <property type="component" value="Chromosome"/>
</dbReference>
<evidence type="ECO:0000256" key="2">
    <source>
        <dbReference type="SAM" id="Phobius"/>
    </source>
</evidence>
<dbReference type="PATRIC" id="fig|56110.3.peg.2925"/>
<dbReference type="HOGENOM" id="CLU_030644_0_0_3"/>
<dbReference type="GO" id="GO:0006171">
    <property type="term" value="P:cAMP biosynthetic process"/>
    <property type="evidence" value="ECO:0007669"/>
    <property type="project" value="TreeGrafter"/>
</dbReference>
<dbReference type="InterPro" id="IPR001054">
    <property type="entry name" value="A/G_cyclase"/>
</dbReference>
<gene>
    <name evidence="4" type="ORF">Oscil6304_2455</name>
</gene>
<organism evidence="4 5">
    <name type="scientific">Oscillatoria acuminata PCC 6304</name>
    <dbReference type="NCBI Taxonomy" id="56110"/>
    <lineage>
        <taxon>Bacteria</taxon>
        <taxon>Bacillati</taxon>
        <taxon>Cyanobacteriota</taxon>
        <taxon>Cyanophyceae</taxon>
        <taxon>Oscillatoriophycideae</taxon>
        <taxon>Oscillatoriales</taxon>
        <taxon>Oscillatoriaceae</taxon>
        <taxon>Oscillatoria</taxon>
    </lineage>
</organism>
<dbReference type="Pfam" id="PF00211">
    <property type="entry name" value="Guanylate_cyc"/>
    <property type="match status" value="1"/>
</dbReference>
<dbReference type="InterPro" id="IPR050697">
    <property type="entry name" value="Adenylyl/Guanylyl_Cyclase_3/4"/>
</dbReference>
<dbReference type="SMART" id="SM00044">
    <property type="entry name" value="CYCc"/>
    <property type="match status" value="1"/>
</dbReference>
<dbReference type="GO" id="GO:0004016">
    <property type="term" value="F:adenylate cyclase activity"/>
    <property type="evidence" value="ECO:0007669"/>
    <property type="project" value="UniProtKB-ARBA"/>
</dbReference>
<dbReference type="GO" id="GO:0035556">
    <property type="term" value="P:intracellular signal transduction"/>
    <property type="evidence" value="ECO:0007669"/>
    <property type="project" value="InterPro"/>
</dbReference>
<keyword evidence="2" id="KW-1133">Transmembrane helix</keyword>
<evidence type="ECO:0000256" key="1">
    <source>
        <dbReference type="ARBA" id="ARBA00005381"/>
    </source>
</evidence>
<feature type="domain" description="Guanylate cyclase" evidence="3">
    <location>
        <begin position="311"/>
        <end position="443"/>
    </location>
</feature>
<reference evidence="4 5" key="1">
    <citation type="submission" date="2012-06" db="EMBL/GenBank/DDBJ databases">
        <title>Finished chromosome of genome of Oscillatoria acuminata PCC 6304.</title>
        <authorList>
            <consortium name="US DOE Joint Genome Institute"/>
            <person name="Gugger M."/>
            <person name="Coursin T."/>
            <person name="Rippka R."/>
            <person name="Tandeau De Marsac N."/>
            <person name="Huntemann M."/>
            <person name="Wei C.-L."/>
            <person name="Han J."/>
            <person name="Detter J.C."/>
            <person name="Han C."/>
            <person name="Tapia R."/>
            <person name="Davenport K."/>
            <person name="Daligault H."/>
            <person name="Erkkila T."/>
            <person name="Gu W."/>
            <person name="Munk A.C.C."/>
            <person name="Teshima H."/>
            <person name="Xu Y."/>
            <person name="Chain P."/>
            <person name="Chen A."/>
            <person name="Krypides N."/>
            <person name="Mavromatis K."/>
            <person name="Markowitz V."/>
            <person name="Szeto E."/>
            <person name="Ivanova N."/>
            <person name="Mikhailova N."/>
            <person name="Ovchinnikova G."/>
            <person name="Pagani I."/>
            <person name="Pati A."/>
            <person name="Goodwin L."/>
            <person name="Peters L."/>
            <person name="Pitluck S."/>
            <person name="Woyke T."/>
            <person name="Kerfeld C."/>
        </authorList>
    </citation>
    <scope>NUCLEOTIDE SEQUENCE [LARGE SCALE GENOMIC DNA]</scope>
    <source>
        <strain evidence="4 5">PCC 6304</strain>
    </source>
</reference>
<keyword evidence="2" id="KW-0812">Transmembrane</keyword>
<dbReference type="Pfam" id="PF11845">
    <property type="entry name" value="Tll0287-like"/>
    <property type="match status" value="1"/>
</dbReference>
<dbReference type="PANTHER" id="PTHR43081:SF1">
    <property type="entry name" value="ADENYLATE CYCLASE, TERMINAL-DIFFERENTIATION SPECIFIC"/>
    <property type="match status" value="1"/>
</dbReference>
<protein>
    <submittedName>
        <fullName evidence="4">Family 3 adenylate cyclase</fullName>
    </submittedName>
</protein>
<proteinExistence type="inferred from homology"/>
<dbReference type="CDD" id="cd07302">
    <property type="entry name" value="CHD"/>
    <property type="match status" value="1"/>
</dbReference>
<keyword evidence="5" id="KW-1185">Reference proteome</keyword>
<dbReference type="OrthoDB" id="456159at2"/>
<name>K9TGS3_9CYAN</name>
<keyword evidence="2" id="KW-0472">Membrane</keyword>
<dbReference type="EMBL" id="CP003607">
    <property type="protein sequence ID" value="AFY82077.1"/>
    <property type="molecule type" value="Genomic_DNA"/>
</dbReference>
<dbReference type="AlphaFoldDB" id="K9TGS3"/>
<dbReference type="STRING" id="56110.Oscil6304_2455"/>
<dbReference type="InParanoid" id="K9TGS3"/>
<dbReference type="RefSeq" id="WP_015148719.1">
    <property type="nucleotide sequence ID" value="NC_019693.1"/>
</dbReference>
<dbReference type="PANTHER" id="PTHR43081">
    <property type="entry name" value="ADENYLATE CYCLASE, TERMINAL-DIFFERENTIATION SPECIFIC-RELATED"/>
    <property type="match status" value="1"/>
</dbReference>
<evidence type="ECO:0000313" key="5">
    <source>
        <dbReference type="Proteomes" id="UP000010367"/>
    </source>
</evidence>
<sequence>MGNFIKRAWHQFLHLLYKRTILVLTVLFCIGVGVAMANMSRLSSHLIASQALQNASLFAEAMQEARTLYSGQAVDRINEVPGISITYNYKTQTGAIPLPATFLLELGHTISQNNRGMSAHLYSDYPFPWRQQEGGPRDGFQRDALRYLKQFPDRSFYRTEKVGNNQMFRYAQADLMKATCVACHNSHPDSPKTDWQVGDVRGILEISQPLGSFIADTQRGLSGTFLMLGGLSGLALFGLTLILGRLRQTAKELEQRVRERTADLAIANGDLEKRNKLIQQVFGRYLSDKVVANLLDTPEALKLGGDRRQITILTSDLRGFTALSERLPPEQVVEILNFYLKQMADIITEYEGTIDEFMGDGILVLFGAPTPRFDDSTRAVACALAMQLAMKGVNEKMTEWNLPPLEMGIGINTGEVVLGNIGSEKRTKYGVVGSQVNLTYRIESYTTGSQVLISSSTLRSITVPLRINRQKQVKPKGVKEPITIHEVGGIGGEYNLYLPEEEEIFVTLNEGIPLQYTVLEGKHIGDKILNGDLVRLSPKSAEIRVKEGKENSVPPSMSNLKLNLVHFYYGILKTSEDIYAKVLDTPAEPGHFYIRFTAKPPEVREKLDSLYKALETK</sequence>
<dbReference type="Gene3D" id="3.30.70.1230">
    <property type="entry name" value="Nucleotide cyclase"/>
    <property type="match status" value="1"/>
</dbReference>
<dbReference type="eggNOG" id="COG2114">
    <property type="taxonomic scope" value="Bacteria"/>
</dbReference>
<feature type="transmembrane region" description="Helical" evidence="2">
    <location>
        <begin position="225"/>
        <end position="246"/>
    </location>
</feature>
<feature type="transmembrane region" description="Helical" evidence="2">
    <location>
        <begin position="21"/>
        <end position="39"/>
    </location>
</feature>
<evidence type="ECO:0000313" key="4">
    <source>
        <dbReference type="EMBL" id="AFY82077.1"/>
    </source>
</evidence>
<dbReference type="InterPro" id="IPR021796">
    <property type="entry name" value="Tll0287-like_dom"/>
</dbReference>
<dbReference type="InterPro" id="IPR029787">
    <property type="entry name" value="Nucleotide_cyclase"/>
</dbReference>
<comment type="similarity">
    <text evidence="1">Belongs to the adenylyl cyclase class-3 family.</text>
</comment>